<dbReference type="InterPro" id="IPR027417">
    <property type="entry name" value="P-loop_NTPase"/>
</dbReference>
<dbReference type="SMART" id="SM00968">
    <property type="entry name" value="SMC_hinge"/>
    <property type="match status" value="1"/>
</dbReference>
<evidence type="ECO:0000256" key="6">
    <source>
        <dbReference type="SAM" id="Coils"/>
    </source>
</evidence>
<dbReference type="Gene3D" id="1.10.287.1490">
    <property type="match status" value="1"/>
</dbReference>
<feature type="coiled-coil region" evidence="6">
    <location>
        <begin position="906"/>
        <end position="933"/>
    </location>
</feature>
<keyword evidence="5" id="KW-0238">DNA-binding</keyword>
<dbReference type="InterPro" id="IPR011890">
    <property type="entry name" value="SMC_prok"/>
</dbReference>
<accession>A0A644T0R0</accession>
<proteinExistence type="inferred from homology"/>
<feature type="domain" description="SMC hinge" evidence="7">
    <location>
        <begin position="522"/>
        <end position="640"/>
    </location>
</feature>
<evidence type="ECO:0000256" key="4">
    <source>
        <dbReference type="ARBA" id="ARBA00023054"/>
    </source>
</evidence>
<keyword evidence="2" id="KW-0547">Nucleotide-binding</keyword>
<dbReference type="Gene3D" id="3.30.70.1620">
    <property type="match status" value="1"/>
</dbReference>
<dbReference type="InterPro" id="IPR010935">
    <property type="entry name" value="SMC_hinge"/>
</dbReference>
<evidence type="ECO:0000313" key="8">
    <source>
        <dbReference type="EMBL" id="MPL60379.1"/>
    </source>
</evidence>
<dbReference type="InterPro" id="IPR003395">
    <property type="entry name" value="RecF/RecN/SMC_N"/>
</dbReference>
<dbReference type="InterPro" id="IPR024704">
    <property type="entry name" value="SMC"/>
</dbReference>
<evidence type="ECO:0000256" key="3">
    <source>
        <dbReference type="ARBA" id="ARBA00022840"/>
    </source>
</evidence>
<dbReference type="FunFam" id="3.40.50.300:FF:000984">
    <property type="entry name" value="Chromosome partition protein Smc"/>
    <property type="match status" value="1"/>
</dbReference>
<dbReference type="SUPFAM" id="SSF75553">
    <property type="entry name" value="Smc hinge domain"/>
    <property type="match status" value="1"/>
</dbReference>
<feature type="coiled-coil region" evidence="6">
    <location>
        <begin position="682"/>
        <end position="716"/>
    </location>
</feature>
<evidence type="ECO:0000256" key="2">
    <source>
        <dbReference type="ARBA" id="ARBA00022741"/>
    </source>
</evidence>
<reference evidence="8" key="1">
    <citation type="submission" date="2019-08" db="EMBL/GenBank/DDBJ databases">
        <authorList>
            <person name="Kucharzyk K."/>
            <person name="Murdoch R.W."/>
            <person name="Higgins S."/>
            <person name="Loffler F."/>
        </authorList>
    </citation>
    <scope>NUCLEOTIDE SEQUENCE</scope>
</reference>
<protein>
    <submittedName>
        <fullName evidence="8">Chromosome partition protein Smc</fullName>
    </submittedName>
</protein>
<dbReference type="GO" id="GO:0016887">
    <property type="term" value="F:ATP hydrolysis activity"/>
    <property type="evidence" value="ECO:0007669"/>
    <property type="project" value="InterPro"/>
</dbReference>
<dbReference type="NCBIfam" id="TIGR02168">
    <property type="entry name" value="SMC_prok_B"/>
    <property type="match status" value="1"/>
</dbReference>
<dbReference type="GO" id="GO:0005694">
    <property type="term" value="C:chromosome"/>
    <property type="evidence" value="ECO:0007669"/>
    <property type="project" value="InterPro"/>
</dbReference>
<dbReference type="Gene3D" id="1.20.1060.20">
    <property type="match status" value="1"/>
</dbReference>
<dbReference type="GO" id="GO:0003677">
    <property type="term" value="F:DNA binding"/>
    <property type="evidence" value="ECO:0007669"/>
    <property type="project" value="UniProtKB-KW"/>
</dbReference>
<evidence type="ECO:0000259" key="7">
    <source>
        <dbReference type="SMART" id="SM00968"/>
    </source>
</evidence>
<comment type="caution">
    <text evidence="8">The sequence shown here is derived from an EMBL/GenBank/DDBJ whole genome shotgun (WGS) entry which is preliminary data.</text>
</comment>
<dbReference type="GO" id="GO:0007062">
    <property type="term" value="P:sister chromatid cohesion"/>
    <property type="evidence" value="ECO:0007669"/>
    <property type="project" value="InterPro"/>
</dbReference>
<dbReference type="GO" id="GO:0030261">
    <property type="term" value="P:chromosome condensation"/>
    <property type="evidence" value="ECO:0007669"/>
    <property type="project" value="InterPro"/>
</dbReference>
<organism evidence="8">
    <name type="scientific">bioreactor metagenome</name>
    <dbReference type="NCBI Taxonomy" id="1076179"/>
    <lineage>
        <taxon>unclassified sequences</taxon>
        <taxon>metagenomes</taxon>
        <taxon>ecological metagenomes</taxon>
    </lineage>
</organism>
<name>A0A644T0R0_9ZZZZ</name>
<evidence type="ECO:0000256" key="1">
    <source>
        <dbReference type="ARBA" id="ARBA00022490"/>
    </source>
</evidence>
<dbReference type="AlphaFoldDB" id="A0A644T0R0"/>
<keyword evidence="1" id="KW-0963">Cytoplasm</keyword>
<dbReference type="EMBL" id="VSSQ01000012">
    <property type="protein sequence ID" value="MPL60379.1"/>
    <property type="molecule type" value="Genomic_DNA"/>
</dbReference>
<dbReference type="HAMAP" id="MF_01894">
    <property type="entry name" value="Smc_prok"/>
    <property type="match status" value="1"/>
</dbReference>
<feature type="coiled-coil region" evidence="6">
    <location>
        <begin position="776"/>
        <end position="877"/>
    </location>
</feature>
<dbReference type="Gene3D" id="3.40.50.300">
    <property type="entry name" value="P-loop containing nucleotide triphosphate hydrolases"/>
    <property type="match status" value="2"/>
</dbReference>
<dbReference type="Pfam" id="PF02463">
    <property type="entry name" value="SMC_N"/>
    <property type="match status" value="1"/>
</dbReference>
<keyword evidence="3" id="KW-0067">ATP-binding</keyword>
<sequence length="1185" mass="133413">MQLQRLGLYGFKSFAEKTDIEFGKGVTAIVGPNGSGKSNITDAIRWVLGEQSIRNLRGAKLEDVIFAGSLSRRQMGIAEVSLTFDNSDHLLPLDFNEVTITRRVFRSGDSEYYINKSACRLKDIHELLADTGLGRDSLTVISQNKIDEVLNSRPEERRLLFEEAAGIAKYKQRKKEAMRKLDDTAQNLTRVADITAELDNQLSPLAESAARTTRYNELYSELVICQSSLLLNRLTKAEKMVEIAKHEQLSLVDEEIKLSTIISIKESEEEGLRTDLTKADDALNRLMSDINKSNTEVERIDGQAAVLNERISQAEYSKTRINNEQASCNEQLKEISDKIAQASALSTEKQQLIIEVEKSLTAKTAEYDNLVGQIRSLEQKVEIGKDKTFDHLQELVTQRNAITSIDRELAKLKMLKIGYLAEQADFDSQLASVQVSLNEIIAEITSVAASINKNNLHHQDLETTKQVIAQDIDKLLLHDQKLTNLLNENKSRLKVLTHMQQEMEGFGRGIKSVLKSTAAWQSGVCGAVTQIIKVDQQFITAVEIALGGAQQHIITEDESIAKQAINYLKENRLGRATFLPLNTIKPPVRREHELAAANSQGALGFASELVECDVKYRRIIEYLLGRTIIAKNIDIAYDIAKRTSFSVKIVTLEGDLINPGGSMTGGTANRRDSSFLSRSKDIDLLQSQIGDIDQNLNQLKDEIAASQASLVDVTDKIQVVLEYHQQNEIRQAELTVHRDKLNADVKRLQLAQQTIAGEIQGCHADRTHLEQKLFDAKNAVMSLENLDLEHKQLIDEWRNKLIMLTSTKEELNIILTEKKVQLSALQQNTASLVENQNQLVDYAASLNVKKSNLLQELTKLENQLTATRAELDGIINARALLFEQRHTMDMEYKQGYSRKLDIVTSAQKLDKDLKESRRKHVELQNRLHEIELLDTKYGYEVTRCLDELRDQYSLTREAAFELYCNDDPSHLTKIAKRLEADIAELGLINPAAIDEYSKLQERRQFLQTQYDDLITAKDYLASIISDIDKTMGNQFSEAFNKINEYFGEIFVRMFGGGMAQIRLTDPDNLLNTGIEVIVQPPGKKLQNLVLLSGGERALTVIALLFSFLSYRPSPFVVVDEIDAPLDEENLRRFSSFLRDYAKNTQFIVVTHRKGTMEAADVMHGVTIEEAGISRLISVKFAERAG</sequence>
<dbReference type="PIRSF" id="PIRSF005719">
    <property type="entry name" value="SMC"/>
    <property type="match status" value="1"/>
</dbReference>
<dbReference type="Pfam" id="PF06470">
    <property type="entry name" value="SMC_hinge"/>
    <property type="match status" value="1"/>
</dbReference>
<evidence type="ECO:0000256" key="5">
    <source>
        <dbReference type="ARBA" id="ARBA00023125"/>
    </source>
</evidence>
<dbReference type="InterPro" id="IPR036277">
    <property type="entry name" value="SMC_hinge_sf"/>
</dbReference>
<gene>
    <name evidence="8" type="primary">smc_2</name>
    <name evidence="8" type="ORF">SDC9_05940</name>
</gene>
<dbReference type="PANTHER" id="PTHR43977">
    <property type="entry name" value="STRUCTURAL MAINTENANCE OF CHROMOSOMES PROTEIN 3"/>
    <property type="match status" value="1"/>
</dbReference>
<keyword evidence="4 6" id="KW-0175">Coiled coil</keyword>
<dbReference type="SUPFAM" id="SSF52540">
    <property type="entry name" value="P-loop containing nucleoside triphosphate hydrolases"/>
    <property type="match status" value="1"/>
</dbReference>
<dbReference type="GO" id="GO:0005524">
    <property type="term" value="F:ATP binding"/>
    <property type="evidence" value="ECO:0007669"/>
    <property type="project" value="UniProtKB-KW"/>
</dbReference>